<dbReference type="STRING" id="206665.SAMN04488516_1135"/>
<dbReference type="EMBL" id="FNIN01000013">
    <property type="protein sequence ID" value="SDN95334.1"/>
    <property type="molecule type" value="Genomic_DNA"/>
</dbReference>
<feature type="transmembrane region" description="Helical" evidence="1">
    <location>
        <begin position="86"/>
        <end position="110"/>
    </location>
</feature>
<dbReference type="OrthoDB" id="9791302at2"/>
<keyword evidence="3" id="KW-1185">Reference proteome</keyword>
<feature type="transmembrane region" description="Helical" evidence="1">
    <location>
        <begin position="117"/>
        <end position="137"/>
    </location>
</feature>
<dbReference type="Proteomes" id="UP000199602">
    <property type="component" value="Unassembled WGS sequence"/>
</dbReference>
<feature type="transmembrane region" description="Helical" evidence="1">
    <location>
        <begin position="21"/>
        <end position="45"/>
    </location>
</feature>
<dbReference type="RefSeq" id="WP_092066152.1">
    <property type="nucleotide sequence ID" value="NZ_FNIN01000013.1"/>
</dbReference>
<keyword evidence="1" id="KW-1133">Transmembrane helix</keyword>
<keyword evidence="1" id="KW-0812">Transmembrane</keyword>
<dbReference type="AlphaFoldDB" id="A0A1H0FL50"/>
<evidence type="ECO:0000313" key="2">
    <source>
        <dbReference type="EMBL" id="SDN95334.1"/>
    </source>
</evidence>
<sequence>MNKDNIDLTKPLPQQITYSNILFWGAWGGIALMTLTYILYVFHILPPHVDVNLVVQNWDKGVQEYMHITNSPHGWGWLFLLHRGDFINFLGIAMLALLTIVCYLVLIVGYLKVKDKVYATIAFLEVLVLTLAASGILGSGGH</sequence>
<keyword evidence="1" id="KW-0472">Membrane</keyword>
<evidence type="ECO:0008006" key="4">
    <source>
        <dbReference type="Google" id="ProtNLM"/>
    </source>
</evidence>
<name>A0A1H0FL50_9BACT</name>
<gene>
    <name evidence="2" type="ORF">SAMN04488516_1135</name>
</gene>
<organism evidence="2 3">
    <name type="scientific">Desulfonauticus submarinus</name>
    <dbReference type="NCBI Taxonomy" id="206665"/>
    <lineage>
        <taxon>Bacteria</taxon>
        <taxon>Pseudomonadati</taxon>
        <taxon>Thermodesulfobacteriota</taxon>
        <taxon>Desulfovibrionia</taxon>
        <taxon>Desulfovibrionales</taxon>
        <taxon>Desulfonauticaceae</taxon>
        <taxon>Desulfonauticus</taxon>
    </lineage>
</organism>
<evidence type="ECO:0000313" key="3">
    <source>
        <dbReference type="Proteomes" id="UP000199602"/>
    </source>
</evidence>
<proteinExistence type="predicted"/>
<evidence type="ECO:0000256" key="1">
    <source>
        <dbReference type="SAM" id="Phobius"/>
    </source>
</evidence>
<protein>
    <recommendedName>
        <fullName evidence="4">DUF1634 domain-containing protein</fullName>
    </recommendedName>
</protein>
<accession>A0A1H0FL50</accession>
<reference evidence="2 3" key="1">
    <citation type="submission" date="2016-10" db="EMBL/GenBank/DDBJ databases">
        <authorList>
            <person name="de Groot N.N."/>
        </authorList>
    </citation>
    <scope>NUCLEOTIDE SEQUENCE [LARGE SCALE GENOMIC DNA]</scope>
    <source>
        <strain evidence="2 3">DSM 15269</strain>
    </source>
</reference>